<dbReference type="InterPro" id="IPR029058">
    <property type="entry name" value="AB_hydrolase_fold"/>
</dbReference>
<name>A0ABW6DCM7_9BACT</name>
<evidence type="ECO:0000313" key="3">
    <source>
        <dbReference type="EMBL" id="MFD3393499.1"/>
    </source>
</evidence>
<feature type="domain" description="AB hydrolase-1" evidence="2">
    <location>
        <begin position="13"/>
        <end position="240"/>
    </location>
</feature>
<accession>A0ABW6DCM7</accession>
<evidence type="ECO:0000313" key="4">
    <source>
        <dbReference type="Proteomes" id="UP001598138"/>
    </source>
</evidence>
<organism evidence="3 4">
    <name type="scientific">Aquirufa avitistagni</name>
    <dbReference type="NCBI Taxonomy" id="3104728"/>
    <lineage>
        <taxon>Bacteria</taxon>
        <taxon>Pseudomonadati</taxon>
        <taxon>Bacteroidota</taxon>
        <taxon>Cytophagia</taxon>
        <taxon>Cytophagales</taxon>
        <taxon>Flectobacillaceae</taxon>
        <taxon>Aquirufa</taxon>
    </lineage>
</organism>
<reference evidence="3 4" key="1">
    <citation type="submission" date="2024-03" db="EMBL/GenBank/DDBJ databases">
        <title>Aquirufa genome sequencing.</title>
        <authorList>
            <person name="Pitt A."/>
            <person name="Hahn M.W."/>
        </authorList>
    </citation>
    <scope>NUCLEOTIDE SEQUENCE [LARGE SCALE GENOMIC DNA]</scope>
    <source>
        <strain evidence="3 4">OSTEICH-129V</strain>
    </source>
</reference>
<dbReference type="Pfam" id="PF00561">
    <property type="entry name" value="Abhydrolase_1"/>
    <property type="match status" value="1"/>
</dbReference>
<dbReference type="GO" id="GO:0016787">
    <property type="term" value="F:hydrolase activity"/>
    <property type="evidence" value="ECO:0007669"/>
    <property type="project" value="UniProtKB-KW"/>
</dbReference>
<evidence type="ECO:0000259" key="2">
    <source>
        <dbReference type="Pfam" id="PF00561"/>
    </source>
</evidence>
<dbReference type="RefSeq" id="WP_377982191.1">
    <property type="nucleotide sequence ID" value="NZ_JBBKXZ010000001.1"/>
</dbReference>
<dbReference type="Gene3D" id="3.40.50.1820">
    <property type="entry name" value="alpha/beta hydrolase"/>
    <property type="match status" value="1"/>
</dbReference>
<dbReference type="PANTHER" id="PTHR46118">
    <property type="entry name" value="PROTEIN ABHD11"/>
    <property type="match status" value="1"/>
</dbReference>
<dbReference type="InterPro" id="IPR000073">
    <property type="entry name" value="AB_hydrolase_1"/>
</dbReference>
<keyword evidence="4" id="KW-1185">Reference proteome</keyword>
<dbReference type="Proteomes" id="UP001598138">
    <property type="component" value="Unassembled WGS sequence"/>
</dbReference>
<gene>
    <name evidence="3" type="ORF">U0R10_02585</name>
</gene>
<evidence type="ECO:0000256" key="1">
    <source>
        <dbReference type="ARBA" id="ARBA00022801"/>
    </source>
</evidence>
<sequence length="253" mass="29069">MELYFRKVGEQGPAMIILHGIFGSSDNWLGIAKVFASTHQVYLVDQRNHGQSPWSDEFDYQVMSEDLKEFIDTHQLINPIIIGHSMGGKVVMQFALNYPTLSDRFIIVDIAPKFYPVHHTSILAGLNSIDLKTIASRTEANEHLKRFEEQEGVRQFLLKNLYRKNDTEFAWRINLAVITKNIDVVGHELWVKNPCQTPIHFIKGANSHYIQPEDERYIAEIFPNFDIHTVANAGHWVQADQPEAFIQVIQSIL</sequence>
<protein>
    <submittedName>
        <fullName evidence="3">Alpha/beta fold hydrolase</fullName>
    </submittedName>
</protein>
<comment type="caution">
    <text evidence="3">The sequence shown here is derived from an EMBL/GenBank/DDBJ whole genome shotgun (WGS) entry which is preliminary data.</text>
</comment>
<dbReference type="SUPFAM" id="SSF53474">
    <property type="entry name" value="alpha/beta-Hydrolases"/>
    <property type="match status" value="1"/>
</dbReference>
<keyword evidence="1 3" id="KW-0378">Hydrolase</keyword>
<dbReference type="PANTHER" id="PTHR46118:SF4">
    <property type="entry name" value="PROTEIN ABHD11"/>
    <property type="match status" value="1"/>
</dbReference>
<dbReference type="EMBL" id="JBBKXZ010000001">
    <property type="protein sequence ID" value="MFD3393499.1"/>
    <property type="molecule type" value="Genomic_DNA"/>
</dbReference>
<proteinExistence type="predicted"/>